<feature type="transmembrane region" description="Helical" evidence="2">
    <location>
        <begin position="83"/>
        <end position="101"/>
    </location>
</feature>
<organism evidence="3 4">
    <name type="scientific">Paracoccus litorisediminis</name>
    <dbReference type="NCBI Taxonomy" id="2006130"/>
    <lineage>
        <taxon>Bacteria</taxon>
        <taxon>Pseudomonadati</taxon>
        <taxon>Pseudomonadota</taxon>
        <taxon>Alphaproteobacteria</taxon>
        <taxon>Rhodobacterales</taxon>
        <taxon>Paracoccaceae</taxon>
        <taxon>Paracoccus</taxon>
    </lineage>
</organism>
<keyword evidence="2" id="KW-0812">Transmembrane</keyword>
<evidence type="ECO:0000313" key="4">
    <source>
        <dbReference type="Proteomes" id="UP000449846"/>
    </source>
</evidence>
<dbReference type="OrthoDB" id="7595044at2"/>
<keyword evidence="4" id="KW-1185">Reference proteome</keyword>
<reference evidence="3 4" key="1">
    <citation type="submission" date="2019-11" db="EMBL/GenBank/DDBJ databases">
        <authorList>
            <person name="Dong K."/>
        </authorList>
    </citation>
    <scope>NUCLEOTIDE SEQUENCE [LARGE SCALE GENOMIC DNA]</scope>
    <source>
        <strain evidence="3 4">NBRC 112902</strain>
    </source>
</reference>
<feature type="transmembrane region" description="Helical" evidence="2">
    <location>
        <begin position="151"/>
        <end position="169"/>
    </location>
</feature>
<proteinExistence type="predicted"/>
<feature type="transmembrane region" description="Helical" evidence="2">
    <location>
        <begin position="239"/>
        <end position="264"/>
    </location>
</feature>
<feature type="transmembrane region" description="Helical" evidence="2">
    <location>
        <begin position="208"/>
        <end position="227"/>
    </location>
</feature>
<evidence type="ECO:0000256" key="1">
    <source>
        <dbReference type="SAM" id="MobiDB-lite"/>
    </source>
</evidence>
<sequence length="471" mass="51925">MPPVALLTFPVVVGILFSRLDWQRAAIWSILGGYLYLAPGFAIMLPGLPILSKPALPALMVALMIFLQKDSDKAVPAPPPKGAFMTVLVVLALMSPLLTAATNSDPIQEGITYRPGISATFAIGDLMRAYIEILPFLLAYRLLWNAEGARLFLQILLAAMLVYSFFMWVEVRFSPQVNVWVYGYFQHDFSQTMRYGGFRPIVFLEHPLWVASLTLMTFLAAIGLARLEPSRRNILRAGYLALLVVICKSAGALMLSILSMPLVLLGRPQLIIRVALIAGTAAFAYPILRTTSLVPLEAIVETAKSISLDRGASLEFRLMNEEKLLERAMERPLFGWGGGGRSLYFDSWSGRISAIPDGLWVIWLGSLGILGYMCHFLMLLGPIWALARVAHRHRADRSMDRELLPLACLSMMLATNLVDILPNATATPITWLIAGVIFGNAQRLAKGIYDTEPQTGMPMPQPAQQGLKTVL</sequence>
<feature type="transmembrane region" description="Helical" evidence="2">
    <location>
        <begin position="25"/>
        <end position="44"/>
    </location>
</feature>
<gene>
    <name evidence="3" type="ORF">GL300_12830</name>
</gene>
<evidence type="ECO:0000313" key="3">
    <source>
        <dbReference type="EMBL" id="MTH60092.1"/>
    </source>
</evidence>
<feature type="transmembrane region" description="Helical" evidence="2">
    <location>
        <begin position="359"/>
        <end position="383"/>
    </location>
</feature>
<evidence type="ECO:0008006" key="5">
    <source>
        <dbReference type="Google" id="ProtNLM"/>
    </source>
</evidence>
<feature type="compositionally biased region" description="Polar residues" evidence="1">
    <location>
        <begin position="462"/>
        <end position="471"/>
    </location>
</feature>
<dbReference type="InterPro" id="IPR051533">
    <property type="entry name" value="WaaL-like"/>
</dbReference>
<name>A0A844HR77_9RHOB</name>
<evidence type="ECO:0000256" key="2">
    <source>
        <dbReference type="SAM" id="Phobius"/>
    </source>
</evidence>
<dbReference type="EMBL" id="WMIG01000006">
    <property type="protein sequence ID" value="MTH60092.1"/>
    <property type="molecule type" value="Genomic_DNA"/>
</dbReference>
<dbReference type="Proteomes" id="UP000449846">
    <property type="component" value="Unassembled WGS sequence"/>
</dbReference>
<feature type="region of interest" description="Disordered" evidence="1">
    <location>
        <begin position="452"/>
        <end position="471"/>
    </location>
</feature>
<dbReference type="PANTHER" id="PTHR37422">
    <property type="entry name" value="TEICHURONIC ACID BIOSYNTHESIS PROTEIN TUAE"/>
    <property type="match status" value="1"/>
</dbReference>
<feature type="transmembrane region" description="Helical" evidence="2">
    <location>
        <begin position="270"/>
        <end position="288"/>
    </location>
</feature>
<dbReference type="PANTHER" id="PTHR37422:SF13">
    <property type="entry name" value="LIPOPOLYSACCHARIDE BIOSYNTHESIS PROTEIN PA4999-RELATED"/>
    <property type="match status" value="1"/>
</dbReference>
<keyword evidence="2" id="KW-0472">Membrane</keyword>
<accession>A0A844HR77</accession>
<protein>
    <recommendedName>
        <fullName evidence="5">O-antigen ligase domain-containing protein</fullName>
    </recommendedName>
</protein>
<comment type="caution">
    <text evidence="3">The sequence shown here is derived from an EMBL/GenBank/DDBJ whole genome shotgun (WGS) entry which is preliminary data.</text>
</comment>
<keyword evidence="2" id="KW-1133">Transmembrane helix</keyword>
<dbReference type="AlphaFoldDB" id="A0A844HR77"/>